<organism evidence="2 3">
    <name type="scientific">Macrococcoides bohemicum</name>
    <dbReference type="NCBI Taxonomy" id="1903056"/>
    <lineage>
        <taxon>Bacteria</taxon>
        <taxon>Bacillati</taxon>
        <taxon>Bacillota</taxon>
        <taxon>Bacilli</taxon>
        <taxon>Bacillales</taxon>
        <taxon>Staphylococcaceae</taxon>
        <taxon>Macrococcoides</taxon>
    </lineage>
</organism>
<keyword evidence="1" id="KW-0812">Transmembrane</keyword>
<dbReference type="GeneID" id="99096347"/>
<dbReference type="Proteomes" id="UP000826802">
    <property type="component" value="Chromosome"/>
</dbReference>
<feature type="transmembrane region" description="Helical" evidence="1">
    <location>
        <begin position="21"/>
        <end position="39"/>
    </location>
</feature>
<evidence type="ECO:0000256" key="1">
    <source>
        <dbReference type="SAM" id="Phobius"/>
    </source>
</evidence>
<gene>
    <name evidence="2" type="ORF">KYI11_00200</name>
</gene>
<evidence type="ECO:0000313" key="3">
    <source>
        <dbReference type="Proteomes" id="UP000826802"/>
    </source>
</evidence>
<name>A0AAE7Q351_9STAP</name>
<proteinExistence type="predicted"/>
<keyword evidence="1" id="KW-1133">Transmembrane helix</keyword>
<dbReference type="EMBL" id="CP079981">
    <property type="protein sequence ID" value="QYA42415.1"/>
    <property type="molecule type" value="Genomic_DNA"/>
</dbReference>
<protein>
    <submittedName>
        <fullName evidence="2">Uncharacterized protein</fullName>
    </submittedName>
</protein>
<reference evidence="2 3" key="1">
    <citation type="submission" date="2021-07" db="EMBL/GenBank/DDBJ databases">
        <title>Prevalence and characterization of methicillin-resistant Macrococcus spp. in food producing animals and meat in Switzerland in 2019.</title>
        <authorList>
            <person name="Keller J.E."/>
            <person name="Schwendener S."/>
            <person name="Neuenschwander J."/>
            <person name="Overesch G."/>
            <person name="Perreten V."/>
        </authorList>
    </citation>
    <scope>NUCLEOTIDE SEQUENCE [LARGE SCALE GENOMIC DNA]</scope>
    <source>
        <strain evidence="2 3">19Msa0936</strain>
    </source>
</reference>
<accession>A0AAE7Q351</accession>
<keyword evidence="1" id="KW-0472">Membrane</keyword>
<sequence>MLRNIKIINNDKGNVKHYTKLKILIILLLLLLVTIIFNSCGSKKIDIHEEDTIVIDDYRVQFLGVSRFQDVIYVTVNIYRPKDHEVIFDPDEDFALLDRGKPLELFNINGQEIEADKYAVRGDMDHHWSFEYKFDDFPEELTFQIKDKKFLKDKIYEYKISNRELSY</sequence>
<evidence type="ECO:0000313" key="2">
    <source>
        <dbReference type="EMBL" id="QYA42415.1"/>
    </source>
</evidence>
<keyword evidence="3" id="KW-1185">Reference proteome</keyword>
<dbReference type="AlphaFoldDB" id="A0AAE7Q351"/>
<dbReference type="RefSeq" id="WP_203545924.1">
    <property type="nucleotide sequence ID" value="NZ_CP054482.1"/>
</dbReference>